<dbReference type="EMBL" id="JAXCGZ010009506">
    <property type="protein sequence ID" value="KAK7076940.1"/>
    <property type="molecule type" value="Genomic_DNA"/>
</dbReference>
<reference evidence="1 2" key="1">
    <citation type="submission" date="2023-11" db="EMBL/GenBank/DDBJ databases">
        <title>Halocaridina rubra genome assembly.</title>
        <authorList>
            <person name="Smith C."/>
        </authorList>
    </citation>
    <scope>NUCLEOTIDE SEQUENCE [LARGE SCALE GENOMIC DNA]</scope>
    <source>
        <strain evidence="1">EP-1</strain>
        <tissue evidence="1">Whole</tissue>
    </source>
</reference>
<evidence type="ECO:0000313" key="1">
    <source>
        <dbReference type="EMBL" id="KAK7076940.1"/>
    </source>
</evidence>
<dbReference type="Proteomes" id="UP001381693">
    <property type="component" value="Unassembled WGS sequence"/>
</dbReference>
<accession>A0AAN8XD91</accession>
<gene>
    <name evidence="1" type="ORF">SK128_021883</name>
</gene>
<comment type="caution">
    <text evidence="1">The sequence shown here is derived from an EMBL/GenBank/DDBJ whole genome shotgun (WGS) entry which is preliminary data.</text>
</comment>
<sequence length="102" mass="11900">MAPEMCNALPDSYKALHKQLLALVQNDMRRFAFLNAHEPSQKASVPKIVKKLESAQVKLFKYNMAPETDNIKLRTKSLEYVSDLNWNIEHCTLEKLYRQLHL</sequence>
<protein>
    <submittedName>
        <fullName evidence="1">Uncharacterized protein</fullName>
    </submittedName>
</protein>
<name>A0AAN8XD91_HALRR</name>
<keyword evidence="2" id="KW-1185">Reference proteome</keyword>
<proteinExistence type="predicted"/>
<organism evidence="1 2">
    <name type="scientific">Halocaridina rubra</name>
    <name type="common">Hawaiian red shrimp</name>
    <dbReference type="NCBI Taxonomy" id="373956"/>
    <lineage>
        <taxon>Eukaryota</taxon>
        <taxon>Metazoa</taxon>
        <taxon>Ecdysozoa</taxon>
        <taxon>Arthropoda</taxon>
        <taxon>Crustacea</taxon>
        <taxon>Multicrustacea</taxon>
        <taxon>Malacostraca</taxon>
        <taxon>Eumalacostraca</taxon>
        <taxon>Eucarida</taxon>
        <taxon>Decapoda</taxon>
        <taxon>Pleocyemata</taxon>
        <taxon>Caridea</taxon>
        <taxon>Atyoidea</taxon>
        <taxon>Atyidae</taxon>
        <taxon>Halocaridina</taxon>
    </lineage>
</organism>
<dbReference type="AlphaFoldDB" id="A0AAN8XD91"/>
<evidence type="ECO:0000313" key="2">
    <source>
        <dbReference type="Proteomes" id="UP001381693"/>
    </source>
</evidence>